<dbReference type="EMBL" id="JASWJB010000074">
    <property type="protein sequence ID" value="KAK2601584.1"/>
    <property type="molecule type" value="Genomic_DNA"/>
</dbReference>
<evidence type="ECO:0000256" key="7">
    <source>
        <dbReference type="SAM" id="SignalP"/>
    </source>
</evidence>
<evidence type="ECO:0000256" key="4">
    <source>
        <dbReference type="ARBA" id="ARBA00023136"/>
    </source>
</evidence>
<keyword evidence="3 6" id="KW-1133">Transmembrane helix</keyword>
<evidence type="ECO:0000313" key="9">
    <source>
        <dbReference type="EMBL" id="KAK2601584.1"/>
    </source>
</evidence>
<comment type="subcellular location">
    <subcellularLocation>
        <location evidence="1">Membrane</location>
        <topology evidence="1">Multi-pass membrane protein</topology>
    </subcellularLocation>
</comment>
<feature type="transmembrane region" description="Helical" evidence="6">
    <location>
        <begin position="167"/>
        <end position="194"/>
    </location>
</feature>
<evidence type="ECO:0000256" key="3">
    <source>
        <dbReference type="ARBA" id="ARBA00022989"/>
    </source>
</evidence>
<feature type="transmembrane region" description="Helical" evidence="6">
    <location>
        <begin position="89"/>
        <end position="110"/>
    </location>
</feature>
<dbReference type="AlphaFoldDB" id="A0AAJ0CTJ8"/>
<dbReference type="PANTHER" id="PTHR33048">
    <property type="entry name" value="PTH11-LIKE INTEGRAL MEMBRANE PROTEIN (AFU_ORTHOLOGUE AFUA_5G11245)"/>
    <property type="match status" value="1"/>
</dbReference>
<feature type="transmembrane region" description="Helical" evidence="6">
    <location>
        <begin position="214"/>
        <end position="236"/>
    </location>
</feature>
<evidence type="ECO:0000256" key="6">
    <source>
        <dbReference type="SAM" id="Phobius"/>
    </source>
</evidence>
<proteinExistence type="inferred from homology"/>
<feature type="signal peptide" evidence="7">
    <location>
        <begin position="1"/>
        <end position="22"/>
    </location>
</feature>
<feature type="transmembrane region" description="Helical" evidence="6">
    <location>
        <begin position="56"/>
        <end position="77"/>
    </location>
</feature>
<dbReference type="InterPro" id="IPR052337">
    <property type="entry name" value="SAT4-like"/>
</dbReference>
<dbReference type="GO" id="GO:0016020">
    <property type="term" value="C:membrane"/>
    <property type="evidence" value="ECO:0007669"/>
    <property type="project" value="UniProtKB-SubCell"/>
</dbReference>
<protein>
    <recommendedName>
        <fullName evidence="8">Rhodopsin domain-containing protein</fullName>
    </recommendedName>
</protein>
<dbReference type="Pfam" id="PF20684">
    <property type="entry name" value="Fung_rhodopsin"/>
    <property type="match status" value="1"/>
</dbReference>
<evidence type="ECO:0000256" key="2">
    <source>
        <dbReference type="ARBA" id="ARBA00022692"/>
    </source>
</evidence>
<keyword evidence="7" id="KW-0732">Signal</keyword>
<evidence type="ECO:0000256" key="5">
    <source>
        <dbReference type="ARBA" id="ARBA00038359"/>
    </source>
</evidence>
<feature type="domain" description="Rhodopsin" evidence="8">
    <location>
        <begin position="75"/>
        <end position="311"/>
    </location>
</feature>
<dbReference type="Proteomes" id="UP001251528">
    <property type="component" value="Unassembled WGS sequence"/>
</dbReference>
<evidence type="ECO:0000256" key="1">
    <source>
        <dbReference type="ARBA" id="ARBA00004141"/>
    </source>
</evidence>
<dbReference type="PANTHER" id="PTHR33048:SF143">
    <property type="entry name" value="EXTRACELLULAR MEMBRANE PROTEIN CFEM DOMAIN-CONTAINING PROTEIN-RELATED"/>
    <property type="match status" value="1"/>
</dbReference>
<dbReference type="InterPro" id="IPR049326">
    <property type="entry name" value="Rhodopsin_dom_fungi"/>
</dbReference>
<feature type="transmembrane region" description="Helical" evidence="6">
    <location>
        <begin position="248"/>
        <end position="267"/>
    </location>
</feature>
<name>A0AAJ0CTJ8_9HYPO</name>
<accession>A0AAJ0CTJ8</accession>
<feature type="chain" id="PRO_5042595976" description="Rhodopsin domain-containing protein" evidence="7">
    <location>
        <begin position="23"/>
        <end position="385"/>
    </location>
</feature>
<gene>
    <name evidence="9" type="ORF">QQS21_004819</name>
</gene>
<keyword evidence="2 6" id="KW-0812">Transmembrane</keyword>
<sequence length="385" mass="43002">MPAGLVRWPHVFLMMLTGVASAENNPSSWVYSATTSADMIHDAPVRNQAPKLTREIITLGCVSSAVMILRLIINRFFSPRRSLSPADWAVFATIFLRLSATIVNVKGLVANGLGRDIWTLSPPEVERFAIYFYAIQIMYFLEITMMKLTWGLFYLSIFPAPVIRRLLWATMAFIASSGLAFVLVAAFQCTPVSYNWRQHFEKDATGTCIDENALAWSNAAISIIADFWLIAIPVIQVQRLKLHWKKKLGVIVMFLTGLFVTIVSVIRLRSIVNFSKSLNPTWDQSEIVLWSTIEVSVGMIGLCLPSIRLMLVQYAPRIFGTTTSSFSDSRGISASLPLSARGKKNEHETIAHPAEAHLSSRTWTSTSGEDWIRLGDRESLCGSQH</sequence>
<keyword evidence="10" id="KW-1185">Reference proteome</keyword>
<comment type="similarity">
    <text evidence="5">Belongs to the SAT4 family.</text>
</comment>
<feature type="transmembrane region" description="Helical" evidence="6">
    <location>
        <begin position="287"/>
        <end position="307"/>
    </location>
</feature>
<comment type="caution">
    <text evidence="9">The sequence shown here is derived from an EMBL/GenBank/DDBJ whole genome shotgun (WGS) entry which is preliminary data.</text>
</comment>
<feature type="transmembrane region" description="Helical" evidence="6">
    <location>
        <begin position="130"/>
        <end position="155"/>
    </location>
</feature>
<keyword evidence="4 6" id="KW-0472">Membrane</keyword>
<organism evidence="9 10">
    <name type="scientific">Conoideocrella luteorostrata</name>
    <dbReference type="NCBI Taxonomy" id="1105319"/>
    <lineage>
        <taxon>Eukaryota</taxon>
        <taxon>Fungi</taxon>
        <taxon>Dikarya</taxon>
        <taxon>Ascomycota</taxon>
        <taxon>Pezizomycotina</taxon>
        <taxon>Sordariomycetes</taxon>
        <taxon>Hypocreomycetidae</taxon>
        <taxon>Hypocreales</taxon>
        <taxon>Clavicipitaceae</taxon>
        <taxon>Conoideocrella</taxon>
    </lineage>
</organism>
<reference evidence="9" key="1">
    <citation type="submission" date="2023-06" db="EMBL/GenBank/DDBJ databases">
        <title>Conoideocrella luteorostrata (Hypocreales: Clavicipitaceae), a potential biocontrol fungus for elongate hemlock scale in United States Christmas tree production areas.</title>
        <authorList>
            <person name="Barrett H."/>
            <person name="Lovett B."/>
            <person name="Macias A.M."/>
            <person name="Stajich J.E."/>
            <person name="Kasson M.T."/>
        </authorList>
    </citation>
    <scope>NUCLEOTIDE SEQUENCE</scope>
    <source>
        <strain evidence="9">ARSEF 14590</strain>
    </source>
</reference>
<evidence type="ECO:0000259" key="8">
    <source>
        <dbReference type="Pfam" id="PF20684"/>
    </source>
</evidence>
<evidence type="ECO:0000313" key="10">
    <source>
        <dbReference type="Proteomes" id="UP001251528"/>
    </source>
</evidence>